<accession>A0A0C3EDJ4</accession>
<dbReference type="AlphaFoldDB" id="A0A0C3EDJ4"/>
<sequence length="190" mass="21420">MRLLCNIPSKVDASDSQWSPSSMCSERLSGLSTVDTSVWPIDPSARPLRRSASSMHRLASPALACALVESSRRLNESLTHPACSASSSSLCASEAGSINLPWSAARKTYFARKVTWKQGISRWYVRTRNLLPLPIARDKAENNEHWDWDYVNFFVDRDMFMRYRGGGVGHMSIRKAMRCLVDDHITLNKQ</sequence>
<dbReference type="HOGENOM" id="CLU_1428777_0_0_1"/>
<dbReference type="InParanoid" id="A0A0C3EDJ4"/>
<dbReference type="OrthoDB" id="3267098at2759"/>
<gene>
    <name evidence="1" type="ORF">SCLCIDRAFT_21897</name>
</gene>
<evidence type="ECO:0000313" key="1">
    <source>
        <dbReference type="EMBL" id="KIM66394.1"/>
    </source>
</evidence>
<protein>
    <submittedName>
        <fullName evidence="1">Uncharacterized protein</fullName>
    </submittedName>
</protein>
<keyword evidence="2" id="KW-1185">Reference proteome</keyword>
<dbReference type="STRING" id="1036808.A0A0C3EDJ4"/>
<proteinExistence type="predicted"/>
<dbReference type="Proteomes" id="UP000053989">
    <property type="component" value="Unassembled WGS sequence"/>
</dbReference>
<dbReference type="EMBL" id="KN822017">
    <property type="protein sequence ID" value="KIM66394.1"/>
    <property type="molecule type" value="Genomic_DNA"/>
</dbReference>
<organism evidence="1 2">
    <name type="scientific">Scleroderma citrinum Foug A</name>
    <dbReference type="NCBI Taxonomy" id="1036808"/>
    <lineage>
        <taxon>Eukaryota</taxon>
        <taxon>Fungi</taxon>
        <taxon>Dikarya</taxon>
        <taxon>Basidiomycota</taxon>
        <taxon>Agaricomycotina</taxon>
        <taxon>Agaricomycetes</taxon>
        <taxon>Agaricomycetidae</taxon>
        <taxon>Boletales</taxon>
        <taxon>Sclerodermatineae</taxon>
        <taxon>Sclerodermataceae</taxon>
        <taxon>Scleroderma</taxon>
    </lineage>
</organism>
<reference evidence="2" key="2">
    <citation type="submission" date="2015-01" db="EMBL/GenBank/DDBJ databases">
        <title>Evolutionary Origins and Diversification of the Mycorrhizal Mutualists.</title>
        <authorList>
            <consortium name="DOE Joint Genome Institute"/>
            <consortium name="Mycorrhizal Genomics Consortium"/>
            <person name="Kohler A."/>
            <person name="Kuo A."/>
            <person name="Nagy L.G."/>
            <person name="Floudas D."/>
            <person name="Copeland A."/>
            <person name="Barry K.W."/>
            <person name="Cichocki N."/>
            <person name="Veneault-Fourrey C."/>
            <person name="LaButti K."/>
            <person name="Lindquist E.A."/>
            <person name="Lipzen A."/>
            <person name="Lundell T."/>
            <person name="Morin E."/>
            <person name="Murat C."/>
            <person name="Riley R."/>
            <person name="Ohm R."/>
            <person name="Sun H."/>
            <person name="Tunlid A."/>
            <person name="Henrissat B."/>
            <person name="Grigoriev I.V."/>
            <person name="Hibbett D.S."/>
            <person name="Martin F."/>
        </authorList>
    </citation>
    <scope>NUCLEOTIDE SEQUENCE [LARGE SCALE GENOMIC DNA]</scope>
    <source>
        <strain evidence="2">Foug A</strain>
    </source>
</reference>
<evidence type="ECO:0000313" key="2">
    <source>
        <dbReference type="Proteomes" id="UP000053989"/>
    </source>
</evidence>
<reference evidence="1 2" key="1">
    <citation type="submission" date="2014-04" db="EMBL/GenBank/DDBJ databases">
        <authorList>
            <consortium name="DOE Joint Genome Institute"/>
            <person name="Kuo A."/>
            <person name="Kohler A."/>
            <person name="Nagy L.G."/>
            <person name="Floudas D."/>
            <person name="Copeland A."/>
            <person name="Barry K.W."/>
            <person name="Cichocki N."/>
            <person name="Veneault-Fourrey C."/>
            <person name="LaButti K."/>
            <person name="Lindquist E.A."/>
            <person name="Lipzen A."/>
            <person name="Lundell T."/>
            <person name="Morin E."/>
            <person name="Murat C."/>
            <person name="Sun H."/>
            <person name="Tunlid A."/>
            <person name="Henrissat B."/>
            <person name="Grigoriev I.V."/>
            <person name="Hibbett D.S."/>
            <person name="Martin F."/>
            <person name="Nordberg H.P."/>
            <person name="Cantor M.N."/>
            <person name="Hua S.X."/>
        </authorList>
    </citation>
    <scope>NUCLEOTIDE SEQUENCE [LARGE SCALE GENOMIC DNA]</scope>
    <source>
        <strain evidence="1 2">Foug A</strain>
    </source>
</reference>
<name>A0A0C3EDJ4_9AGAM</name>